<evidence type="ECO:0000313" key="1">
    <source>
        <dbReference type="EMBL" id="CAG8462959.1"/>
    </source>
</evidence>
<proteinExistence type="predicted"/>
<feature type="non-terminal residue" evidence="1">
    <location>
        <position position="1793"/>
    </location>
</feature>
<protein>
    <submittedName>
        <fullName evidence="1">5309_t:CDS:1</fullName>
    </submittedName>
</protein>
<reference evidence="1" key="1">
    <citation type="submission" date="2021-06" db="EMBL/GenBank/DDBJ databases">
        <authorList>
            <person name="Kallberg Y."/>
            <person name="Tangrot J."/>
            <person name="Rosling A."/>
        </authorList>
    </citation>
    <scope>NUCLEOTIDE SEQUENCE</scope>
    <source>
        <strain evidence="1">AU212A</strain>
    </source>
</reference>
<gene>
    <name evidence="1" type="ORF">SCALOS_LOCUS1695</name>
</gene>
<organism evidence="1 2">
    <name type="scientific">Scutellospora calospora</name>
    <dbReference type="NCBI Taxonomy" id="85575"/>
    <lineage>
        <taxon>Eukaryota</taxon>
        <taxon>Fungi</taxon>
        <taxon>Fungi incertae sedis</taxon>
        <taxon>Mucoromycota</taxon>
        <taxon>Glomeromycotina</taxon>
        <taxon>Glomeromycetes</taxon>
        <taxon>Diversisporales</taxon>
        <taxon>Gigasporaceae</taxon>
        <taxon>Scutellospora</taxon>
    </lineage>
</organism>
<dbReference type="Proteomes" id="UP000789860">
    <property type="component" value="Unassembled WGS sequence"/>
</dbReference>
<sequence>MHNSDLSNTIPGLYRLLDLCKDDGSNGRVDKIIISTESLKKLCNDLKPDSFKSISNIDYAKLNHTKLKLIGCYGNHVLIANLLLRNNIINKQIYNYLTCLDSSDANQAHEGKPTLRPGIYLLRVNVDLGLVIHWPELGCYEENAPSHKKKNMINLHRYLTKLTDHQICLISERTGVEFEVMKSQEEKEDFIPYPGFKIKLPSEIKREIDVDNTDCPLPFIIESTFHQAFATVKKVRAKSKTNKYYKTVRSESEFHKIIEGHTLLIAREMRVDYLKRLIKFGFVELENELLSPLNDALAAERLALEKRKGNERNIISEDGKIIENMFWNKLKETYSAFEDFISTNKTNSSHMPIDGVSEIQNDTDTQLVVEGNETVQDNNDRNEAIKELYKLLVNQETDFHKIVTKYFQEQKKKSQHKDDTNEFFLSKFLKKIFTFDDFNIRDIISNIDTRIKQKTDSHFIQDLHSYKFENVDEITKHQITSRFLDAYQEWRNDTFYSKMKKSIPKYSDKSKDINSRLEDESKLNQKQINDREFPRIFSYGNGLVVTYHLEEIEPEQLQYTIYNTSLDQSDILNLRQDELHVSNPTIDMYHHNNCFSFLINPQTYELRKIALFENNKYFIALWNINQKRLEIYYETLKRTLYNPIQLEETVYRKPKTLHPEEQCLIALDVYVIDESQQFYKRTGGVQICAWYGNNIPDVKFLFFIKDKEEICFVQTDGQARIFNLVTNQFLPGTAHFPENASNIVCTPDGSCIVAFVEENVSGENASEENPSNENPSSEDILNEQDNESDISISDTASNSDTEDSTNEPNNTHELAIKRAYIYFSSGFGRPASKVIQLPPIISTLEFIQFSCIENQINLTTFDIHAGIFQSLIIRITHEKTQYSFQQKFNKRSLGKVRAIKNSSRDMELEGDDTSFMRDVKKGENLVIMGEKRIVLKVYSDIKLKVSGIFQCMIGIDSWMEFRIEPKTKLNGFVDAYKSMFEKYPIDNIIDPDQNRTLNLQIALELKDNEKISNYENKFQDYVADMFEELKRSTNKPATSIKRFVLSCLSFSDFDLEDLNDELSDLKKNQLGEWIIQLCILIPIQIAVARNNIFQPLCNGLTSFDAELVNSGALSVDGIAQNISFGWYEGIFKYFGDRLVKVVSSMGEQYMLNHLIGTTFDGSAMRCTEGVWMSLAITKKCIYVALDFEGLKSLERSPQEDTFLTLFNTVISNLILFKNQFAVNRDMSTMFQRFQDGATLLNDEKIFQAKLCIIIKDVPKQDRDGIVSEFSLRFRTMVMQEGENNFITKMYPGGLNINPWPMFNNPEWFKSLRDIKKMLDKQEAKYENARTFLQNTKVFMAKLKICDWGSLDENLVQIRVSTLKRLLDIAISLGIEEKTNTIEHLTNHDTGEIILDQFINLIEIFDDIKDECELILDSDLRLLDENTDFVPLSADLRIYFEDKVQNRRDCSNDTEWFEKLSKFFKFIIQRRINRVQEWFQQNTSKFSPDNSDVKDGAYALDQLINRISLLWTLCGLSCQECNLKCLKNRHHEDAHDCLTDHNCYATCEFVDAHSNGEKRNCQKKCAKEIGHEDEEHICQSKRHNCGAPCSLQANTKKGFYKCPNKCIIPCEDEHEQHCCENDSACPIQCPIPDCQRRCQSTDHFHALQPQQIHFCGNEHQCQDDCQELGVCRVINEPKKQEEVYHGLVQGTSFTFTKFIQLSERIKCCKKIPPNAFHHEGKHSHDEGGFHYCDAKSSISILCYVTSYNKRTYNTRNFSIIEASELDLSEFENKDVVLATENFYIIEDINKNGKK</sequence>
<keyword evidence="2" id="KW-1185">Reference proteome</keyword>
<dbReference type="EMBL" id="CAJVPM010001255">
    <property type="protein sequence ID" value="CAG8462959.1"/>
    <property type="molecule type" value="Genomic_DNA"/>
</dbReference>
<accession>A0ACA9KBP6</accession>
<name>A0ACA9KBP6_9GLOM</name>
<comment type="caution">
    <text evidence="1">The sequence shown here is derived from an EMBL/GenBank/DDBJ whole genome shotgun (WGS) entry which is preliminary data.</text>
</comment>
<evidence type="ECO:0000313" key="2">
    <source>
        <dbReference type="Proteomes" id="UP000789860"/>
    </source>
</evidence>